<dbReference type="InterPro" id="IPR008949">
    <property type="entry name" value="Isoprenoid_synthase_dom_sf"/>
</dbReference>
<dbReference type="EMBL" id="LGFO01000057">
    <property type="protein sequence ID" value="KUK36680.1"/>
    <property type="molecule type" value="Genomic_DNA"/>
</dbReference>
<name>A0A101FGL4_9THEO</name>
<dbReference type="InterPro" id="IPR000092">
    <property type="entry name" value="Polyprenyl_synt"/>
</dbReference>
<evidence type="ECO:0000313" key="7">
    <source>
        <dbReference type="EMBL" id="KUK36680.1"/>
    </source>
</evidence>
<dbReference type="GO" id="GO:0008299">
    <property type="term" value="P:isoprenoid biosynthetic process"/>
    <property type="evidence" value="ECO:0007669"/>
    <property type="project" value="InterPro"/>
</dbReference>
<comment type="caution">
    <text evidence="7">The sequence shown here is derived from an EMBL/GenBank/DDBJ whole genome shotgun (WGS) entry which is preliminary data.</text>
</comment>
<evidence type="ECO:0000256" key="3">
    <source>
        <dbReference type="ARBA" id="ARBA00022679"/>
    </source>
</evidence>
<reference evidence="8" key="1">
    <citation type="journal article" date="2015" name="MBio">
        <title>Genome-Resolved Metagenomic Analysis Reveals Roles for Candidate Phyla and Other Microbial Community Members in Biogeochemical Transformations in Oil Reservoirs.</title>
        <authorList>
            <person name="Hu P."/>
            <person name="Tom L."/>
            <person name="Singh A."/>
            <person name="Thomas B.C."/>
            <person name="Baker B.J."/>
            <person name="Piceno Y.M."/>
            <person name="Andersen G.L."/>
            <person name="Banfield J.F."/>
        </authorList>
    </citation>
    <scope>NUCLEOTIDE SEQUENCE [LARGE SCALE GENOMIC DNA]</scope>
</reference>
<dbReference type="SUPFAM" id="SSF48576">
    <property type="entry name" value="Terpenoid synthases"/>
    <property type="match status" value="1"/>
</dbReference>
<dbReference type="InterPro" id="IPR033749">
    <property type="entry name" value="Polyprenyl_synt_CS"/>
</dbReference>
<evidence type="ECO:0000256" key="1">
    <source>
        <dbReference type="ARBA" id="ARBA00001946"/>
    </source>
</evidence>
<dbReference type="CDD" id="cd00685">
    <property type="entry name" value="Trans_IPPS_HT"/>
    <property type="match status" value="1"/>
</dbReference>
<dbReference type="GO" id="GO:0004659">
    <property type="term" value="F:prenyltransferase activity"/>
    <property type="evidence" value="ECO:0007669"/>
    <property type="project" value="InterPro"/>
</dbReference>
<keyword evidence="4" id="KW-0479">Metal-binding</keyword>
<accession>A0A101FGL4</accession>
<dbReference type="SFLD" id="SFLDS00005">
    <property type="entry name" value="Isoprenoid_Synthase_Type_I"/>
    <property type="match status" value="1"/>
</dbReference>
<dbReference type="AlphaFoldDB" id="A0A101FGL4"/>
<evidence type="ECO:0000313" key="8">
    <source>
        <dbReference type="Proteomes" id="UP000053326"/>
    </source>
</evidence>
<dbReference type="Pfam" id="PF00348">
    <property type="entry name" value="polyprenyl_synt"/>
    <property type="match status" value="1"/>
</dbReference>
<dbReference type="Gene3D" id="1.10.600.10">
    <property type="entry name" value="Farnesyl Diphosphate Synthase"/>
    <property type="match status" value="1"/>
</dbReference>
<evidence type="ECO:0000256" key="5">
    <source>
        <dbReference type="ARBA" id="ARBA00022842"/>
    </source>
</evidence>
<dbReference type="Proteomes" id="UP000053326">
    <property type="component" value="Unassembled WGS sequence"/>
</dbReference>
<dbReference type="PROSITE" id="PS00444">
    <property type="entry name" value="POLYPRENYL_SYNTHASE_2"/>
    <property type="match status" value="1"/>
</dbReference>
<keyword evidence="3 6" id="KW-0808">Transferase</keyword>
<dbReference type="PANTHER" id="PTHR12001">
    <property type="entry name" value="GERANYLGERANYL PYROPHOSPHATE SYNTHASE"/>
    <property type="match status" value="1"/>
</dbReference>
<evidence type="ECO:0000256" key="2">
    <source>
        <dbReference type="ARBA" id="ARBA00006706"/>
    </source>
</evidence>
<gene>
    <name evidence="7" type="ORF">XD66_0610</name>
</gene>
<sequence length="338" mass="37901">MRCGTVGKNDPCSGGSMSFQDILKDIHEDLAYVEKELQQYATYSKTVLGESSRRLVLAGGKRLRPAFVLLSGKFFNYDLERVGQLAVAIELIHMATLVHDDVIDRASLRRGLPTVRAEWGDPLALYTGDYLFARALAIIARYGNEQISRLLAAISLRMCEGEIEQIATAGRIDLRVVEYLRRIKRKTALLFSACCWIGGIACGATAEEAGHLKKYGYYLGMAFQITDDLLDFVSSEQRCGKPVASDLKQGIVTLPVIYALRDGRSGGELKEILMREDKQDSDWEEAFNHIRSSGALEASWRLCNRYLQKAKEELFCLPDLLPRRVMETIADSIGLREY</sequence>
<dbReference type="PROSITE" id="PS00723">
    <property type="entry name" value="POLYPRENYL_SYNTHASE_1"/>
    <property type="match status" value="1"/>
</dbReference>
<organism evidence="7 8">
    <name type="scientific">Thermacetogenium phaeum</name>
    <dbReference type="NCBI Taxonomy" id="85874"/>
    <lineage>
        <taxon>Bacteria</taxon>
        <taxon>Bacillati</taxon>
        <taxon>Bacillota</taxon>
        <taxon>Clostridia</taxon>
        <taxon>Thermoanaerobacterales</taxon>
        <taxon>Thermoanaerobacteraceae</taxon>
        <taxon>Thermacetogenium</taxon>
    </lineage>
</organism>
<protein>
    <submittedName>
        <fullName evidence="7">Heptaprenyl diphosphate synthase component 2</fullName>
    </submittedName>
</protein>
<comment type="cofactor">
    <cofactor evidence="1">
        <name>Mg(2+)</name>
        <dbReference type="ChEBI" id="CHEBI:18420"/>
    </cofactor>
</comment>
<evidence type="ECO:0000256" key="4">
    <source>
        <dbReference type="ARBA" id="ARBA00022723"/>
    </source>
</evidence>
<keyword evidence="5" id="KW-0460">Magnesium</keyword>
<dbReference type="PATRIC" id="fig|85874.4.peg.1769"/>
<proteinExistence type="inferred from homology"/>
<dbReference type="PANTHER" id="PTHR12001:SF69">
    <property type="entry name" value="ALL TRANS-POLYPRENYL-DIPHOSPHATE SYNTHASE PDSS1"/>
    <property type="match status" value="1"/>
</dbReference>
<comment type="similarity">
    <text evidence="2 6">Belongs to the FPP/GGPP synthase family.</text>
</comment>
<dbReference type="GO" id="GO:0046872">
    <property type="term" value="F:metal ion binding"/>
    <property type="evidence" value="ECO:0007669"/>
    <property type="project" value="UniProtKB-KW"/>
</dbReference>
<evidence type="ECO:0000256" key="6">
    <source>
        <dbReference type="RuleBase" id="RU004466"/>
    </source>
</evidence>